<comment type="caution">
    <text evidence="5">Lacks conserved residue(s) required for the propagation of feature annotation.</text>
</comment>
<dbReference type="PROSITE" id="PS50026">
    <property type="entry name" value="EGF_3"/>
    <property type="match status" value="1"/>
</dbReference>
<dbReference type="InterPro" id="IPR052235">
    <property type="entry name" value="Nephronectin_domain"/>
</dbReference>
<dbReference type="SMART" id="SM00181">
    <property type="entry name" value="EGF"/>
    <property type="match status" value="2"/>
</dbReference>
<dbReference type="SMART" id="SM00179">
    <property type="entry name" value="EGF_CA"/>
    <property type="match status" value="1"/>
</dbReference>
<feature type="disulfide bond" evidence="5">
    <location>
        <begin position="51"/>
        <end position="60"/>
    </location>
</feature>
<gene>
    <name evidence="7" type="ORF">MGAL_10B066931</name>
</gene>
<dbReference type="InterPro" id="IPR000742">
    <property type="entry name" value="EGF"/>
</dbReference>
<evidence type="ECO:0000313" key="8">
    <source>
        <dbReference type="Proteomes" id="UP000596742"/>
    </source>
</evidence>
<reference evidence="7" key="1">
    <citation type="submission" date="2018-11" db="EMBL/GenBank/DDBJ databases">
        <authorList>
            <person name="Alioto T."/>
            <person name="Alioto T."/>
        </authorList>
    </citation>
    <scope>NUCLEOTIDE SEQUENCE</scope>
</reference>
<dbReference type="PANTHER" id="PTHR24050">
    <property type="entry name" value="PA14 DOMAIN-CONTAINING PROTEIN"/>
    <property type="match status" value="1"/>
</dbReference>
<dbReference type="AlphaFoldDB" id="A0A8B6F0H7"/>
<dbReference type="PANTHER" id="PTHR24050:SF27">
    <property type="entry name" value="FIBRILLIN-1"/>
    <property type="match status" value="1"/>
</dbReference>
<organism evidence="7 8">
    <name type="scientific">Mytilus galloprovincialis</name>
    <name type="common">Mediterranean mussel</name>
    <dbReference type="NCBI Taxonomy" id="29158"/>
    <lineage>
        <taxon>Eukaryota</taxon>
        <taxon>Metazoa</taxon>
        <taxon>Spiralia</taxon>
        <taxon>Lophotrochozoa</taxon>
        <taxon>Mollusca</taxon>
        <taxon>Bivalvia</taxon>
        <taxon>Autobranchia</taxon>
        <taxon>Pteriomorphia</taxon>
        <taxon>Mytilida</taxon>
        <taxon>Mytiloidea</taxon>
        <taxon>Mytilidae</taxon>
        <taxon>Mytilinae</taxon>
        <taxon>Mytilus</taxon>
    </lineage>
</organism>
<dbReference type="GO" id="GO:0005576">
    <property type="term" value="C:extracellular region"/>
    <property type="evidence" value="ECO:0007669"/>
    <property type="project" value="UniProtKB-SubCell"/>
</dbReference>
<protein>
    <recommendedName>
        <fullName evidence="6">EGF-like domain-containing protein</fullName>
    </recommendedName>
</protein>
<dbReference type="SUPFAM" id="SSF57196">
    <property type="entry name" value="EGF/Laminin"/>
    <property type="match status" value="2"/>
</dbReference>
<dbReference type="PROSITE" id="PS01187">
    <property type="entry name" value="EGF_CA"/>
    <property type="match status" value="1"/>
</dbReference>
<name>A0A8B6F0H7_MYTGA</name>
<feature type="non-terminal residue" evidence="7">
    <location>
        <position position="102"/>
    </location>
</feature>
<evidence type="ECO:0000313" key="7">
    <source>
        <dbReference type="EMBL" id="VDI41566.1"/>
    </source>
</evidence>
<dbReference type="GO" id="GO:0005509">
    <property type="term" value="F:calcium ion binding"/>
    <property type="evidence" value="ECO:0007669"/>
    <property type="project" value="InterPro"/>
</dbReference>
<dbReference type="PROSITE" id="PS00022">
    <property type="entry name" value="EGF_1"/>
    <property type="match status" value="1"/>
</dbReference>
<dbReference type="FunFam" id="2.10.25.10:FF:000010">
    <property type="entry name" value="Pro-epidermal growth factor"/>
    <property type="match status" value="1"/>
</dbReference>
<evidence type="ECO:0000256" key="5">
    <source>
        <dbReference type="PROSITE-ProRule" id="PRU00076"/>
    </source>
</evidence>
<keyword evidence="3" id="KW-0677">Repeat</keyword>
<evidence type="ECO:0000256" key="2">
    <source>
        <dbReference type="ARBA" id="ARBA00022729"/>
    </source>
</evidence>
<dbReference type="PROSITE" id="PS01186">
    <property type="entry name" value="EGF_2"/>
    <property type="match status" value="1"/>
</dbReference>
<evidence type="ECO:0000259" key="6">
    <source>
        <dbReference type="PROSITE" id="PS50026"/>
    </source>
</evidence>
<sequence>LQMLGIVTIHMLAEAIKVIELRDIHLITALCYGSTSCPNGGTCSSPNTCSCRPGFVGSRCEDINECLINNGGCSYNCRNLNGSYQCSCRSGYELASDRKTCK</sequence>
<dbReference type="InterPro" id="IPR001881">
    <property type="entry name" value="EGF-like_Ca-bd_dom"/>
</dbReference>
<accession>A0A8B6F0H7</accession>
<keyword evidence="1 5" id="KW-0245">EGF-like domain</keyword>
<dbReference type="EMBL" id="UYJE01005909">
    <property type="protein sequence ID" value="VDI41566.1"/>
    <property type="molecule type" value="Genomic_DNA"/>
</dbReference>
<dbReference type="Gene3D" id="2.10.25.10">
    <property type="entry name" value="Laminin"/>
    <property type="match status" value="2"/>
</dbReference>
<dbReference type="OrthoDB" id="6063061at2759"/>
<feature type="non-terminal residue" evidence="7">
    <location>
        <position position="1"/>
    </location>
</feature>
<dbReference type="Pfam" id="PF14670">
    <property type="entry name" value="FXa_inhibition"/>
    <property type="match status" value="1"/>
</dbReference>
<proteinExistence type="predicted"/>
<evidence type="ECO:0000256" key="4">
    <source>
        <dbReference type="ARBA" id="ARBA00023157"/>
    </source>
</evidence>
<feature type="domain" description="EGF-like" evidence="6">
    <location>
        <begin position="27"/>
        <end position="61"/>
    </location>
</feature>
<comment type="caution">
    <text evidence="7">The sequence shown here is derived from an EMBL/GenBank/DDBJ whole genome shotgun (WGS) entry which is preliminary data.</text>
</comment>
<keyword evidence="2" id="KW-0732">Signal</keyword>
<evidence type="ECO:0000256" key="1">
    <source>
        <dbReference type="ARBA" id="ARBA00022536"/>
    </source>
</evidence>
<keyword evidence="4 5" id="KW-1015">Disulfide bond</keyword>
<evidence type="ECO:0000256" key="3">
    <source>
        <dbReference type="ARBA" id="ARBA00022737"/>
    </source>
</evidence>
<keyword evidence="8" id="KW-1185">Reference proteome</keyword>
<dbReference type="Proteomes" id="UP000596742">
    <property type="component" value="Unassembled WGS sequence"/>
</dbReference>
<dbReference type="InterPro" id="IPR018097">
    <property type="entry name" value="EGF_Ca-bd_CS"/>
</dbReference>